<sequence length="1284" mass="143114">MEESSGPRSPSSPSPPSPKRQRVAEVAAPAPPAETDKLLSLPTKILDRILKRIPFATLIRTSLLSHAWRHRWESVADLDIDLPPSASARALWRCAAPVHGFRARVAARGNRCRRFYRVARWLRALARKLVEELTLEFDGFLGKPPVLLGPALFSCAALVRLELCHCRVPPAPPGFPGFPDLISLVLVHVALLFEGRGGGAQAQLEHLIAAEAPERGVLGFTKPLGGDADAVEKWFIRAPNLRNLVIITNYADDGCWIAEEELPQLEKASIHIDCLIRTPDFIDILRWIASVDILWLHTNSNLCTVNPLKGITWKFKNLRKAELNITFGRFPSFMSIVSLLRCAPHIEHLDIRAEDTERLAGEFQIDEEFLNSETSDGLFSTLKSVSLSGIKNCSNQMCFMKFVLSKAKSLRHFFVSFDPGESNESYNQACRKLGKCKIASSEEEEEKEASPTPAAAAAATTTDKLLSLPAKLLDRVFMRVPFRKLVTTSCLSASWRRRWESVTGLAVDLPPSASARAIWRCAPPVHNFHANVHNHNRRRNFHRVARWLRALACKRVEQITLEFAGHEMSSAVFLGPGLFSCSALVRLYLSNCRMPPAPPGFPGFPKLVTLILDHVLLPFAGGGKQFEHLIEAAPDLGYLSLTDVGTKPLDDQGAAEIWVIRAPKLEELLIITNHEDNGCRIAELPLVEKASIKIDCLIGTQDFVDILNRISAVQELWVWTDLDPCTVNPLEGITRKFDNLTRAELNINFGVRPSFMSIVSLLRCSPNIEDIIIQAEDIEPLAGEFEITEVFLGSEISDDLFASLESVSLGRINNYSNQMCFMKFVLSKAKYLRHFHVSFDSGESEESYEQARAELKEYQKASPDTDMLMSLPPEILDIILVLVRTCCLSRAWRRRWESVPNLRIELPPRGGGSTGRALWLCAALIDAFIARVVDGTPGGVYLAARWLRAVARRRVRDLTLQFEPPSWLSSSAPRGRRRLLGPALFSCGAALVRLHLGDCHMPPAPRGFFSASGAAPFFPNLVSLTLDHVDLPFRGGGAQLELLIDAATRLAVLRLSFVYTAAAAADDDDHDDVEAWVIRAPICAEASVAGGGSNLLEGITWKFNNLREAQLCTRFGYHSSILSVVSLLKFAPHIESLHIMADETEWPEEDEIDEDSLNTQISNDLFAGLKVVLLTDVKISTNKVTFVYGDERNEWYVRACRELRECQKASPQAVFRPKFRDVAVVQTAVVFPSYGKMHYSVSLYYTRIDNGYQIGAALPKLEEAYISIDYLLRIHDFLHTQTSM</sequence>
<reference evidence="3" key="3">
    <citation type="submission" date="2015-04" db="UniProtKB">
        <authorList>
            <consortium name="EnsemblPlants"/>
        </authorList>
    </citation>
    <scope>IDENTIFICATION</scope>
</reference>
<evidence type="ECO:0000256" key="1">
    <source>
        <dbReference type="SAM" id="MobiDB-lite"/>
    </source>
</evidence>
<organism evidence="3 4">
    <name type="scientific">Leersia perrieri</name>
    <dbReference type="NCBI Taxonomy" id="77586"/>
    <lineage>
        <taxon>Eukaryota</taxon>
        <taxon>Viridiplantae</taxon>
        <taxon>Streptophyta</taxon>
        <taxon>Embryophyta</taxon>
        <taxon>Tracheophyta</taxon>
        <taxon>Spermatophyta</taxon>
        <taxon>Magnoliopsida</taxon>
        <taxon>Liliopsida</taxon>
        <taxon>Poales</taxon>
        <taxon>Poaceae</taxon>
        <taxon>BOP clade</taxon>
        <taxon>Oryzoideae</taxon>
        <taxon>Oryzeae</taxon>
        <taxon>Oryzinae</taxon>
        <taxon>Leersia</taxon>
    </lineage>
</organism>
<dbReference type="PANTHER" id="PTHR31900:SF30">
    <property type="entry name" value="SUPERFAMILY PROTEIN, PUTATIVE-RELATED"/>
    <property type="match status" value="1"/>
</dbReference>
<accession>A0A0D9X635</accession>
<dbReference type="Gene3D" id="3.80.10.10">
    <property type="entry name" value="Ribonuclease Inhibitor"/>
    <property type="match status" value="2"/>
</dbReference>
<dbReference type="eggNOG" id="ENOG502R3YX">
    <property type="taxonomic scope" value="Eukaryota"/>
</dbReference>
<dbReference type="SUPFAM" id="SSF52058">
    <property type="entry name" value="L domain-like"/>
    <property type="match status" value="1"/>
</dbReference>
<dbReference type="Gramene" id="LPERR08G07470.1">
    <property type="protein sequence ID" value="LPERR08G07470.1"/>
    <property type="gene ID" value="LPERR08G07470"/>
</dbReference>
<dbReference type="Pfam" id="PF24758">
    <property type="entry name" value="LRR_At5g56370"/>
    <property type="match status" value="3"/>
</dbReference>
<feature type="region of interest" description="Disordered" evidence="1">
    <location>
        <begin position="1"/>
        <end position="31"/>
    </location>
</feature>
<dbReference type="EnsemblPlants" id="LPERR08G07470.1">
    <property type="protein sequence ID" value="LPERR08G07470.1"/>
    <property type="gene ID" value="LPERR08G07470"/>
</dbReference>
<dbReference type="HOGENOM" id="CLU_258730_0_0_1"/>
<keyword evidence="4" id="KW-1185">Reference proteome</keyword>
<dbReference type="SUPFAM" id="SSF52047">
    <property type="entry name" value="RNI-like"/>
    <property type="match status" value="1"/>
</dbReference>
<proteinExistence type="predicted"/>
<dbReference type="InterPro" id="IPR001810">
    <property type="entry name" value="F-box_dom"/>
</dbReference>
<dbReference type="Proteomes" id="UP000032180">
    <property type="component" value="Chromosome 8"/>
</dbReference>
<dbReference type="SUPFAM" id="SSF81383">
    <property type="entry name" value="F-box domain"/>
    <property type="match status" value="2"/>
</dbReference>
<feature type="domain" description="F-box" evidence="2">
    <location>
        <begin position="35"/>
        <end position="69"/>
    </location>
</feature>
<dbReference type="InterPro" id="IPR050232">
    <property type="entry name" value="FBL13/AtMIF1-like"/>
</dbReference>
<dbReference type="InterPro" id="IPR036047">
    <property type="entry name" value="F-box-like_dom_sf"/>
</dbReference>
<reference evidence="3 4" key="1">
    <citation type="submission" date="2012-08" db="EMBL/GenBank/DDBJ databases">
        <title>Oryza genome evolution.</title>
        <authorList>
            <person name="Wing R.A."/>
        </authorList>
    </citation>
    <scope>NUCLEOTIDE SEQUENCE</scope>
</reference>
<name>A0A0D9X635_9ORYZ</name>
<dbReference type="InterPro" id="IPR055411">
    <property type="entry name" value="LRR_FXL15/At3g58940/PEG3-like"/>
</dbReference>
<dbReference type="InterPro" id="IPR032675">
    <property type="entry name" value="LRR_dom_sf"/>
</dbReference>
<evidence type="ECO:0000259" key="2">
    <source>
        <dbReference type="PROSITE" id="PS50181"/>
    </source>
</evidence>
<dbReference type="STRING" id="77586.A0A0D9X635"/>
<evidence type="ECO:0000313" key="4">
    <source>
        <dbReference type="Proteomes" id="UP000032180"/>
    </source>
</evidence>
<reference evidence="4" key="2">
    <citation type="submission" date="2013-12" db="EMBL/GenBank/DDBJ databases">
        <authorList>
            <person name="Yu Y."/>
            <person name="Lee S."/>
            <person name="de Baynast K."/>
            <person name="Wissotski M."/>
            <person name="Liu L."/>
            <person name="Talag J."/>
            <person name="Goicoechea J."/>
            <person name="Angelova A."/>
            <person name="Jetty R."/>
            <person name="Kudrna D."/>
            <person name="Golser W."/>
            <person name="Rivera L."/>
            <person name="Zhang J."/>
            <person name="Wing R."/>
        </authorList>
    </citation>
    <scope>NUCLEOTIDE SEQUENCE</scope>
</reference>
<dbReference type="PROSITE" id="PS50181">
    <property type="entry name" value="FBOX"/>
    <property type="match status" value="1"/>
</dbReference>
<protein>
    <recommendedName>
        <fullName evidence="2">F-box domain-containing protein</fullName>
    </recommendedName>
</protein>
<dbReference type="PANTHER" id="PTHR31900">
    <property type="entry name" value="F-BOX/RNI SUPERFAMILY PROTEIN-RELATED"/>
    <property type="match status" value="1"/>
</dbReference>
<dbReference type="SMART" id="SM00256">
    <property type="entry name" value="FBOX"/>
    <property type="match status" value="2"/>
</dbReference>
<evidence type="ECO:0000313" key="3">
    <source>
        <dbReference type="EnsemblPlants" id="LPERR08G07470.1"/>
    </source>
</evidence>
<dbReference type="Pfam" id="PF00646">
    <property type="entry name" value="F-box"/>
    <property type="match status" value="2"/>
</dbReference>